<dbReference type="EMBL" id="JBFOLJ010000004">
    <property type="protein sequence ID" value="KAL2546447.1"/>
    <property type="molecule type" value="Genomic_DNA"/>
</dbReference>
<reference evidence="3" key="1">
    <citation type="submission" date="2024-07" db="EMBL/GenBank/DDBJ databases">
        <title>Two chromosome-level genome assemblies of Korean endemic species Abeliophyllum distichum and Forsythia ovata (Oleaceae).</title>
        <authorList>
            <person name="Jang H."/>
        </authorList>
    </citation>
    <scope>NUCLEOTIDE SEQUENCE [LARGE SCALE GENOMIC DNA]</scope>
</reference>
<dbReference type="Proteomes" id="UP001604277">
    <property type="component" value="Unassembled WGS sequence"/>
</dbReference>
<evidence type="ECO:0000313" key="2">
    <source>
        <dbReference type="EMBL" id="KAL2546447.1"/>
    </source>
</evidence>
<feature type="region of interest" description="Disordered" evidence="1">
    <location>
        <begin position="37"/>
        <end position="64"/>
    </location>
</feature>
<evidence type="ECO:0000256" key="1">
    <source>
        <dbReference type="SAM" id="MobiDB-lite"/>
    </source>
</evidence>
<protein>
    <submittedName>
        <fullName evidence="2">CLAVATA3/ESR (CLE)-related protein 27</fullName>
    </submittedName>
</protein>
<dbReference type="AlphaFoldDB" id="A0ABD1W9V4"/>
<gene>
    <name evidence="2" type="ORF">Fot_15680</name>
</gene>
<sequence length="172" mass="19315">MYPSQTSGIHLSANSRKSDSGNLLLAKSSACQQTTNIRNHFPPKVSASDKKHYSSTTETYPNSPEKQKGLGFLDLYVGFPAMSFSGGRKTVMVLVIISVLHIWVFNESEVEAIRILQEHAVVEEKPSQTMKSSKTQTENFRRYFNGRVSSQNGTFFDSERRTPNCPDPLHNK</sequence>
<accession>A0ABD1W9V4</accession>
<organism evidence="2 3">
    <name type="scientific">Forsythia ovata</name>
    <dbReference type="NCBI Taxonomy" id="205694"/>
    <lineage>
        <taxon>Eukaryota</taxon>
        <taxon>Viridiplantae</taxon>
        <taxon>Streptophyta</taxon>
        <taxon>Embryophyta</taxon>
        <taxon>Tracheophyta</taxon>
        <taxon>Spermatophyta</taxon>
        <taxon>Magnoliopsida</taxon>
        <taxon>eudicotyledons</taxon>
        <taxon>Gunneridae</taxon>
        <taxon>Pentapetalae</taxon>
        <taxon>asterids</taxon>
        <taxon>lamiids</taxon>
        <taxon>Lamiales</taxon>
        <taxon>Oleaceae</taxon>
        <taxon>Forsythieae</taxon>
        <taxon>Forsythia</taxon>
    </lineage>
</organism>
<feature type="region of interest" description="Disordered" evidence="1">
    <location>
        <begin position="151"/>
        <end position="172"/>
    </location>
</feature>
<name>A0ABD1W9V4_9LAMI</name>
<comment type="caution">
    <text evidence="2">The sequence shown here is derived from an EMBL/GenBank/DDBJ whole genome shotgun (WGS) entry which is preliminary data.</text>
</comment>
<dbReference type="PANTHER" id="PTHR37184">
    <property type="entry name" value="CLAVATA3/ESR (CLE)-RELATED PROTEIN 27"/>
    <property type="match status" value="1"/>
</dbReference>
<proteinExistence type="predicted"/>
<dbReference type="InterPro" id="IPR040274">
    <property type="entry name" value="CLE27/CLE43"/>
</dbReference>
<feature type="compositionally biased region" description="Polar residues" evidence="1">
    <location>
        <begin position="54"/>
        <end position="64"/>
    </location>
</feature>
<dbReference type="PANTHER" id="PTHR37184:SF2">
    <property type="entry name" value="CLAVATA3_ESR (CLE)-RELATED PROTEIN 43"/>
    <property type="match status" value="1"/>
</dbReference>
<evidence type="ECO:0000313" key="3">
    <source>
        <dbReference type="Proteomes" id="UP001604277"/>
    </source>
</evidence>
<keyword evidence="3" id="KW-1185">Reference proteome</keyword>